<dbReference type="OrthoDB" id="3547251at2759"/>
<sequence length="340" mass="39411">MFRRPSKRRIPSAWPRQFQLKKLEQFQAEEERLPRETLTAIACLNIRAIANRDLKNVLSKPIELTREFAGQDEFENLIRGIDRENAYQKCTAKRLVKALGYGESRDSVLKARLYLKLLSDLREAGVTLLLFYRTKEFKTYFLRHPNELGMILSWNQLYHPCLSQLRLRAIAQAEGDFSGRCDLEDQDVFHRLHIPQSAIWRDDISEWGDSTEKENFLASHSIKPISGQSNTHLLRHGIQGDIDSNKSIYVNMIPYEGISGKKTLGGAIQGPIQCLWLDRSDVKGKLQWIRAAKTGQQTNVCLVWEGVNEDKRENTFCQYWRIQVVATRHIMPFDQLIRPV</sequence>
<gene>
    <name evidence="1" type="ORF">LARI1_G007589</name>
</gene>
<evidence type="ECO:0000313" key="1">
    <source>
        <dbReference type="EMBL" id="TVY13942.1"/>
    </source>
</evidence>
<name>A0A8T9B6E4_9HELO</name>
<dbReference type="Proteomes" id="UP000469559">
    <property type="component" value="Unassembled WGS sequence"/>
</dbReference>
<comment type="caution">
    <text evidence="1">The sequence shown here is derived from an EMBL/GenBank/DDBJ whole genome shotgun (WGS) entry which is preliminary data.</text>
</comment>
<keyword evidence="2" id="KW-1185">Reference proteome</keyword>
<reference evidence="1 2" key="1">
    <citation type="submission" date="2018-05" db="EMBL/GenBank/DDBJ databases">
        <title>Whole genome sequencing for identification of molecular markers to develop diagnostic detection tools for the regulated plant pathogen Lachnellula willkommii.</title>
        <authorList>
            <person name="Giroux E."/>
            <person name="Bilodeau G."/>
        </authorList>
    </citation>
    <scope>NUCLEOTIDE SEQUENCE [LARGE SCALE GENOMIC DNA]</scope>
    <source>
        <strain evidence="1 2">CBS 203.66</strain>
    </source>
</reference>
<proteinExistence type="predicted"/>
<evidence type="ECO:0000313" key="2">
    <source>
        <dbReference type="Proteomes" id="UP000469559"/>
    </source>
</evidence>
<organism evidence="1 2">
    <name type="scientific">Lachnellula arida</name>
    <dbReference type="NCBI Taxonomy" id="1316785"/>
    <lineage>
        <taxon>Eukaryota</taxon>
        <taxon>Fungi</taxon>
        <taxon>Dikarya</taxon>
        <taxon>Ascomycota</taxon>
        <taxon>Pezizomycotina</taxon>
        <taxon>Leotiomycetes</taxon>
        <taxon>Helotiales</taxon>
        <taxon>Lachnaceae</taxon>
        <taxon>Lachnellula</taxon>
    </lineage>
</organism>
<protein>
    <submittedName>
        <fullName evidence="1">Uncharacterized protein</fullName>
    </submittedName>
</protein>
<dbReference type="AlphaFoldDB" id="A0A8T9B6E4"/>
<accession>A0A8T9B6E4</accession>
<dbReference type="EMBL" id="QGMF01000809">
    <property type="protein sequence ID" value="TVY13942.1"/>
    <property type="molecule type" value="Genomic_DNA"/>
</dbReference>